<name>A0ABQ2JAA1_9SPHN</name>
<keyword evidence="2" id="KW-0472">Membrane</keyword>
<reference evidence="4" key="1">
    <citation type="journal article" date="2019" name="Int. J. Syst. Evol. Microbiol.">
        <title>The Global Catalogue of Microorganisms (GCM) 10K type strain sequencing project: providing services to taxonomists for standard genome sequencing and annotation.</title>
        <authorList>
            <consortium name="The Broad Institute Genomics Platform"/>
            <consortium name="The Broad Institute Genome Sequencing Center for Infectious Disease"/>
            <person name="Wu L."/>
            <person name="Ma J."/>
        </authorList>
    </citation>
    <scope>NUCLEOTIDE SEQUENCE [LARGE SCALE GENOMIC DNA]</scope>
    <source>
        <strain evidence="4">CGMCC 1.6784</strain>
    </source>
</reference>
<dbReference type="SUPFAM" id="SSF111369">
    <property type="entry name" value="HlyD-like secretion proteins"/>
    <property type="match status" value="1"/>
</dbReference>
<sequence>MSDDGGRSPSALDTLLGAAPRKRRRHLFATVVLAIAILAAIVLAVRFFAGQESPYLFAPAQIGDLEPKLAERGLVQGSHDLAIYARTSGTIASLAASSNGQVRYGQELARIDSGPLKQLLEADTASLEAAEADLAAQKAIAAQKAELLARFERVWQKSDGRVPARNEMSAARSEALRSRQAELAAEARLRAARLAVEARQEQLSNTVIRAPFSSFLTLQGAEKGQQVREGALLFRLTPEDDTLMITVPWKFAGATAKPGTRAAVRFDDLSGQTFEAKLARIDAGPEGPIGVFVLEDADDRIQPGMEAALEMTLPERRGVLLVPAAALEFSPYRSPQRVRPQIYLLGEDGTPRRVDVTIGASDGSRTEIFSNAVEPGARVIIGLRSAADN</sequence>
<dbReference type="NCBIfam" id="TIGR01730">
    <property type="entry name" value="RND_mfp"/>
    <property type="match status" value="1"/>
</dbReference>
<dbReference type="PANTHER" id="PTHR30469:SF15">
    <property type="entry name" value="HLYD FAMILY OF SECRETION PROTEINS"/>
    <property type="match status" value="1"/>
</dbReference>
<evidence type="ECO:0000313" key="4">
    <source>
        <dbReference type="Proteomes" id="UP000605099"/>
    </source>
</evidence>
<dbReference type="Gene3D" id="1.10.287.470">
    <property type="entry name" value="Helix hairpin bin"/>
    <property type="match status" value="1"/>
</dbReference>
<keyword evidence="2" id="KW-1133">Transmembrane helix</keyword>
<dbReference type="EMBL" id="BMLK01000002">
    <property type="protein sequence ID" value="GGN42532.1"/>
    <property type="molecule type" value="Genomic_DNA"/>
</dbReference>
<dbReference type="Gene3D" id="2.40.50.100">
    <property type="match status" value="1"/>
</dbReference>
<dbReference type="Proteomes" id="UP000605099">
    <property type="component" value="Unassembled WGS sequence"/>
</dbReference>
<evidence type="ECO:0000256" key="1">
    <source>
        <dbReference type="ARBA" id="ARBA00009477"/>
    </source>
</evidence>
<evidence type="ECO:0000313" key="3">
    <source>
        <dbReference type="EMBL" id="GGN42532.1"/>
    </source>
</evidence>
<accession>A0ABQ2JAA1</accession>
<evidence type="ECO:0008006" key="5">
    <source>
        <dbReference type="Google" id="ProtNLM"/>
    </source>
</evidence>
<evidence type="ECO:0000256" key="2">
    <source>
        <dbReference type="SAM" id="Phobius"/>
    </source>
</evidence>
<comment type="similarity">
    <text evidence="1">Belongs to the membrane fusion protein (MFP) (TC 8.A.1) family.</text>
</comment>
<dbReference type="PANTHER" id="PTHR30469">
    <property type="entry name" value="MULTIDRUG RESISTANCE PROTEIN MDTA"/>
    <property type="match status" value="1"/>
</dbReference>
<protein>
    <recommendedName>
        <fullName evidence="5">RND efflux pump membrane fusion protein barrel-sandwich domain-containing protein</fullName>
    </recommendedName>
</protein>
<dbReference type="Gene3D" id="2.40.420.20">
    <property type="match status" value="1"/>
</dbReference>
<gene>
    <name evidence="3" type="ORF">GCM10011349_05730</name>
</gene>
<dbReference type="InterPro" id="IPR006143">
    <property type="entry name" value="RND_pump_MFP"/>
</dbReference>
<dbReference type="RefSeq" id="WP_188818060.1">
    <property type="nucleotide sequence ID" value="NZ_BMLK01000002.1"/>
</dbReference>
<keyword evidence="4" id="KW-1185">Reference proteome</keyword>
<keyword evidence="2" id="KW-0812">Transmembrane</keyword>
<proteinExistence type="inferred from homology"/>
<comment type="caution">
    <text evidence="3">The sequence shown here is derived from an EMBL/GenBank/DDBJ whole genome shotgun (WGS) entry which is preliminary data.</text>
</comment>
<feature type="transmembrane region" description="Helical" evidence="2">
    <location>
        <begin position="27"/>
        <end position="49"/>
    </location>
</feature>
<organism evidence="3 4">
    <name type="scientific">Novosphingobium indicum</name>
    <dbReference type="NCBI Taxonomy" id="462949"/>
    <lineage>
        <taxon>Bacteria</taxon>
        <taxon>Pseudomonadati</taxon>
        <taxon>Pseudomonadota</taxon>
        <taxon>Alphaproteobacteria</taxon>
        <taxon>Sphingomonadales</taxon>
        <taxon>Sphingomonadaceae</taxon>
        <taxon>Novosphingobium</taxon>
    </lineage>
</organism>